<gene>
    <name evidence="13" type="ORF">DZD52_18910</name>
</gene>
<accession>A0A3E1KFS1</accession>
<dbReference type="AlphaFoldDB" id="A0A3E1KFS1"/>
<evidence type="ECO:0000313" key="13">
    <source>
        <dbReference type="EMBL" id="RFF37043.1"/>
    </source>
</evidence>
<dbReference type="Pfam" id="PF12019">
    <property type="entry name" value="GspH"/>
    <property type="match status" value="1"/>
</dbReference>
<dbReference type="GeneID" id="97212098"/>
<evidence type="ECO:0000256" key="3">
    <source>
        <dbReference type="ARBA" id="ARBA00022475"/>
    </source>
</evidence>
<dbReference type="RefSeq" id="WP_116906743.1">
    <property type="nucleotide sequence ID" value="NZ_CP142084.2"/>
</dbReference>
<evidence type="ECO:0000256" key="7">
    <source>
        <dbReference type="ARBA" id="ARBA00022989"/>
    </source>
</evidence>
<dbReference type="GO" id="GO:0015628">
    <property type="term" value="P:protein secretion by the type II secretion system"/>
    <property type="evidence" value="ECO:0007669"/>
    <property type="project" value="InterPro"/>
</dbReference>
<dbReference type="PROSITE" id="PS00409">
    <property type="entry name" value="PROKAR_NTER_METHYL"/>
    <property type="match status" value="1"/>
</dbReference>
<dbReference type="GO" id="GO:0015627">
    <property type="term" value="C:type II protein secretion system complex"/>
    <property type="evidence" value="ECO:0007669"/>
    <property type="project" value="InterPro"/>
</dbReference>
<dbReference type="EMBL" id="QUZM01000058">
    <property type="protein sequence ID" value="RFF37043.1"/>
    <property type="molecule type" value="Genomic_DNA"/>
</dbReference>
<comment type="subcellular location">
    <subcellularLocation>
        <location evidence="1">Cell inner membrane</location>
        <topology evidence="1">Single-pass membrane protein</topology>
    </subcellularLocation>
</comment>
<organism evidence="13 14">
    <name type="scientific">Xanthomonas nasturtii</name>
    <dbReference type="NCBI Taxonomy" id="1843581"/>
    <lineage>
        <taxon>Bacteria</taxon>
        <taxon>Pseudomonadati</taxon>
        <taxon>Pseudomonadota</taxon>
        <taxon>Gammaproteobacteria</taxon>
        <taxon>Lysobacterales</taxon>
        <taxon>Lysobacteraceae</taxon>
        <taxon>Xanthomonas</taxon>
    </lineage>
</organism>
<keyword evidence="6 11" id="KW-0812">Transmembrane</keyword>
<evidence type="ECO:0000256" key="1">
    <source>
        <dbReference type="ARBA" id="ARBA00004377"/>
    </source>
</evidence>
<keyword evidence="3" id="KW-1003">Cell membrane</keyword>
<feature type="transmembrane region" description="Helical" evidence="11">
    <location>
        <begin position="12"/>
        <end position="40"/>
    </location>
</feature>
<dbReference type="Pfam" id="PF07963">
    <property type="entry name" value="N_methyl"/>
    <property type="match status" value="1"/>
</dbReference>
<sequence length="180" mass="18806">MHLSGFRRKSHMLASLASGFTLIELLVTIAVLAILAAIAAPSFNSLINSSRLTTQANSMVASLQHARSESIRLNRKVSLCASSDGVNCSGAMTWNRWITRVDGDGEVLGDVAGPASVKVAADVSAVTFGSDGLARAADGLLSKAAITFCIDTTRPAENTRVVSLVSGTRMLVKKQAGNCK</sequence>
<evidence type="ECO:0000256" key="4">
    <source>
        <dbReference type="ARBA" id="ARBA00022481"/>
    </source>
</evidence>
<evidence type="ECO:0000256" key="11">
    <source>
        <dbReference type="SAM" id="Phobius"/>
    </source>
</evidence>
<evidence type="ECO:0000256" key="9">
    <source>
        <dbReference type="ARBA" id="ARBA00025772"/>
    </source>
</evidence>
<dbReference type="NCBIfam" id="TIGR02532">
    <property type="entry name" value="IV_pilin_GFxxxE"/>
    <property type="match status" value="1"/>
</dbReference>
<keyword evidence="7 11" id="KW-1133">Transmembrane helix</keyword>
<dbReference type="GO" id="GO:0005886">
    <property type="term" value="C:plasma membrane"/>
    <property type="evidence" value="ECO:0007669"/>
    <property type="project" value="UniProtKB-SubCell"/>
</dbReference>
<proteinExistence type="inferred from homology"/>
<evidence type="ECO:0000313" key="14">
    <source>
        <dbReference type="Proteomes" id="UP000259570"/>
    </source>
</evidence>
<dbReference type="InterPro" id="IPR012902">
    <property type="entry name" value="N_methyl_site"/>
</dbReference>
<feature type="domain" description="General secretion pathway GspH" evidence="12">
    <location>
        <begin position="55"/>
        <end position="162"/>
    </location>
</feature>
<evidence type="ECO:0000256" key="6">
    <source>
        <dbReference type="ARBA" id="ARBA00022692"/>
    </source>
</evidence>
<keyword evidence="8 11" id="KW-0472">Membrane</keyword>
<evidence type="ECO:0000256" key="5">
    <source>
        <dbReference type="ARBA" id="ARBA00022519"/>
    </source>
</evidence>
<evidence type="ECO:0000259" key="12">
    <source>
        <dbReference type="Pfam" id="PF12019"/>
    </source>
</evidence>
<dbReference type="Gene3D" id="3.55.40.10">
    <property type="entry name" value="minor pseudopilin epsh domain"/>
    <property type="match status" value="1"/>
</dbReference>
<reference evidence="13 14" key="1">
    <citation type="submission" date="2018-08" db="EMBL/GenBank/DDBJ databases">
        <title>Genome sequencing of X. nasturtii WHRI 8984.</title>
        <authorList>
            <person name="Studholme D.J."/>
            <person name="Mchugh J."/>
            <person name="Vicente J."/>
        </authorList>
    </citation>
    <scope>NUCLEOTIDE SEQUENCE [LARGE SCALE GENOMIC DNA]</scope>
    <source>
        <strain evidence="13 14">WHRI 8984</strain>
    </source>
</reference>
<evidence type="ECO:0000256" key="2">
    <source>
        <dbReference type="ARBA" id="ARBA00021549"/>
    </source>
</evidence>
<comment type="caution">
    <text evidence="13">The sequence shown here is derived from an EMBL/GenBank/DDBJ whole genome shotgun (WGS) entry which is preliminary data.</text>
</comment>
<dbReference type="SUPFAM" id="SSF54523">
    <property type="entry name" value="Pili subunits"/>
    <property type="match status" value="1"/>
</dbReference>
<dbReference type="InterPro" id="IPR022346">
    <property type="entry name" value="T2SS_GspH"/>
</dbReference>
<protein>
    <recommendedName>
        <fullName evidence="2">Type II secretion system protein H</fullName>
    </recommendedName>
    <alternativeName>
        <fullName evidence="10">General secretion pathway protein H</fullName>
    </alternativeName>
</protein>
<name>A0A3E1KFS1_9XANT</name>
<comment type="similarity">
    <text evidence="9">Belongs to the GSP H family.</text>
</comment>
<dbReference type="OrthoDB" id="6039229at2"/>
<evidence type="ECO:0000256" key="10">
    <source>
        <dbReference type="ARBA" id="ARBA00030775"/>
    </source>
</evidence>
<keyword evidence="4" id="KW-0488">Methylation</keyword>
<dbReference type="Proteomes" id="UP000259570">
    <property type="component" value="Unassembled WGS sequence"/>
</dbReference>
<dbReference type="InterPro" id="IPR045584">
    <property type="entry name" value="Pilin-like"/>
</dbReference>
<keyword evidence="5" id="KW-0997">Cell inner membrane</keyword>
<evidence type="ECO:0000256" key="8">
    <source>
        <dbReference type="ARBA" id="ARBA00023136"/>
    </source>
</evidence>